<keyword evidence="3" id="KW-1185">Reference proteome</keyword>
<comment type="caution">
    <text evidence="2">The sequence shown here is derived from an EMBL/GenBank/DDBJ whole genome shotgun (WGS) entry which is preliminary data.</text>
</comment>
<evidence type="ECO:0000256" key="1">
    <source>
        <dbReference type="SAM" id="MobiDB-lite"/>
    </source>
</evidence>
<reference evidence="2 3" key="1">
    <citation type="journal article" date="2023" name="Plants (Basel)">
        <title>Bridging the Gap: Combining Genomics and Transcriptomics Approaches to Understand Stylosanthes scabra, an Orphan Legume from the Brazilian Caatinga.</title>
        <authorList>
            <person name="Ferreira-Neto J.R.C."/>
            <person name="da Silva M.D."/>
            <person name="Binneck E."/>
            <person name="de Melo N.F."/>
            <person name="da Silva R.H."/>
            <person name="de Melo A.L.T.M."/>
            <person name="Pandolfi V."/>
            <person name="Bustamante F.O."/>
            <person name="Brasileiro-Vidal A.C."/>
            <person name="Benko-Iseppon A.M."/>
        </authorList>
    </citation>
    <scope>NUCLEOTIDE SEQUENCE [LARGE SCALE GENOMIC DNA]</scope>
    <source>
        <tissue evidence="2">Leaves</tissue>
    </source>
</reference>
<dbReference type="EMBL" id="JASCZI010030974">
    <property type="protein sequence ID" value="MED6125553.1"/>
    <property type="molecule type" value="Genomic_DNA"/>
</dbReference>
<gene>
    <name evidence="2" type="ORF">PIB30_069551</name>
</gene>
<proteinExistence type="predicted"/>
<accession>A0ABU6RP56</accession>
<name>A0ABU6RP56_9FABA</name>
<organism evidence="2 3">
    <name type="scientific">Stylosanthes scabra</name>
    <dbReference type="NCBI Taxonomy" id="79078"/>
    <lineage>
        <taxon>Eukaryota</taxon>
        <taxon>Viridiplantae</taxon>
        <taxon>Streptophyta</taxon>
        <taxon>Embryophyta</taxon>
        <taxon>Tracheophyta</taxon>
        <taxon>Spermatophyta</taxon>
        <taxon>Magnoliopsida</taxon>
        <taxon>eudicotyledons</taxon>
        <taxon>Gunneridae</taxon>
        <taxon>Pentapetalae</taxon>
        <taxon>rosids</taxon>
        <taxon>fabids</taxon>
        <taxon>Fabales</taxon>
        <taxon>Fabaceae</taxon>
        <taxon>Papilionoideae</taxon>
        <taxon>50 kb inversion clade</taxon>
        <taxon>dalbergioids sensu lato</taxon>
        <taxon>Dalbergieae</taxon>
        <taxon>Pterocarpus clade</taxon>
        <taxon>Stylosanthes</taxon>
    </lineage>
</organism>
<feature type="region of interest" description="Disordered" evidence="1">
    <location>
        <begin position="1"/>
        <end position="79"/>
    </location>
</feature>
<evidence type="ECO:0000313" key="2">
    <source>
        <dbReference type="EMBL" id="MED6125553.1"/>
    </source>
</evidence>
<evidence type="ECO:0000313" key="3">
    <source>
        <dbReference type="Proteomes" id="UP001341840"/>
    </source>
</evidence>
<protein>
    <submittedName>
        <fullName evidence="2">Uncharacterized protein</fullName>
    </submittedName>
</protein>
<dbReference type="Proteomes" id="UP001341840">
    <property type="component" value="Unassembled WGS sequence"/>
</dbReference>
<sequence length="136" mass="14857">MPTPRRGPTTLKDSKGTQSQRLGVAKHPEAQIEGRSSGDAVASSRNAQRLHQRRRKGKEEVDASLTRSAHPPPVIDENPYGSSVFLAEAKIRIRGENLAFSVMSSCVGCYPQPDVIRCPIDRIGFTTVRLSVHIAP</sequence>